<dbReference type="Proteomes" id="UP000193928">
    <property type="component" value="Unassembled WGS sequence"/>
</dbReference>
<dbReference type="RefSeq" id="WP_065137330.1">
    <property type="nucleotide sequence ID" value="NZ_JACKSU010000132.1"/>
</dbReference>
<gene>
    <name evidence="1" type="ORF">A9W98_03460</name>
    <name evidence="2" type="ORF">AWC08_11850</name>
</gene>
<dbReference type="EMBL" id="MAEM01000538">
    <property type="protein sequence ID" value="OBR98221.1"/>
    <property type="molecule type" value="Genomic_DNA"/>
</dbReference>
<sequence>MTGPFIGSEALANGVLTPYQLRSRYEAIHHDVYIPMKTNLTATERAYAAWLWSKRRGVVAGHSASALHRAQWVDARAPAELIYQHRRPPSGIITWSDRPAADETQIVAGVPVTTPARTAFDLATRYPIGRAVAAIDALARATKLQRADVNALFARHKGHRNIRQARKALSLVDAGAQSPKETWLRLLIIEAGYPRPQTQIPIHGLYGELVGIADIGWEDMRLALEYEGAHHRTPDQFAKDIARYETMTNDLHWIVIRVTSRDTPGGILGRLATAWTQRAPTPEPARSA</sequence>
<organism evidence="1 3">
    <name type="scientific">Mycobacterium gordonae</name>
    <dbReference type="NCBI Taxonomy" id="1778"/>
    <lineage>
        <taxon>Bacteria</taxon>
        <taxon>Bacillati</taxon>
        <taxon>Actinomycetota</taxon>
        <taxon>Actinomycetes</taxon>
        <taxon>Mycobacteriales</taxon>
        <taxon>Mycobacteriaceae</taxon>
        <taxon>Mycobacterium</taxon>
    </lineage>
</organism>
<proteinExistence type="predicted"/>
<accession>A0A1A6B795</accession>
<dbReference type="OrthoDB" id="5181611at2"/>
<evidence type="ECO:0000313" key="4">
    <source>
        <dbReference type="Proteomes" id="UP000193928"/>
    </source>
</evidence>
<evidence type="ECO:0000313" key="3">
    <source>
        <dbReference type="Proteomes" id="UP000093757"/>
    </source>
</evidence>
<evidence type="ECO:0000313" key="1">
    <source>
        <dbReference type="EMBL" id="OBR98221.1"/>
    </source>
</evidence>
<dbReference type="AlphaFoldDB" id="A0A1A6B795"/>
<reference evidence="2 4" key="1">
    <citation type="submission" date="2016-01" db="EMBL/GenBank/DDBJ databases">
        <title>The new phylogeny of the genus Mycobacterium.</title>
        <authorList>
            <person name="Tarcisio F."/>
            <person name="Conor M."/>
            <person name="Antonella G."/>
            <person name="Elisabetta G."/>
            <person name="Giulia F.S."/>
            <person name="Sara T."/>
            <person name="Anna F."/>
            <person name="Clotilde B."/>
            <person name="Roberto B."/>
            <person name="Veronica D.S."/>
            <person name="Fabio R."/>
            <person name="Monica P."/>
            <person name="Olivier J."/>
            <person name="Enrico T."/>
            <person name="Nicola S."/>
        </authorList>
    </citation>
    <scope>NUCLEOTIDE SEQUENCE [LARGE SCALE GENOMIC DNA]</scope>
    <source>
        <strain evidence="2 4">DSM 44160</strain>
    </source>
</reference>
<name>A0A1A6B795_MYCGO</name>
<keyword evidence="4" id="KW-1185">Reference proteome</keyword>
<evidence type="ECO:0000313" key="2">
    <source>
        <dbReference type="EMBL" id="ORV97156.1"/>
    </source>
</evidence>
<reference evidence="1 3" key="2">
    <citation type="submission" date="2016-06" db="EMBL/GenBank/DDBJ databases">
        <authorList>
            <person name="Kjaerup R.B."/>
            <person name="Dalgaard T.S."/>
            <person name="Juul-Madsen H.R."/>
        </authorList>
    </citation>
    <scope>NUCLEOTIDE SEQUENCE [LARGE SCALE GENOMIC DNA]</scope>
    <source>
        <strain evidence="1 3">1245752.6</strain>
    </source>
</reference>
<dbReference type="Proteomes" id="UP000093757">
    <property type="component" value="Unassembled WGS sequence"/>
</dbReference>
<comment type="caution">
    <text evidence="1">The sequence shown here is derived from an EMBL/GenBank/DDBJ whole genome shotgun (WGS) entry which is preliminary data.</text>
</comment>
<dbReference type="EMBL" id="LQOY01000007">
    <property type="protein sequence ID" value="ORV97156.1"/>
    <property type="molecule type" value="Genomic_DNA"/>
</dbReference>
<protein>
    <submittedName>
        <fullName evidence="1">Uncharacterized protein</fullName>
    </submittedName>
</protein>